<protein>
    <recommendedName>
        <fullName evidence="2">SPOR domain-containing protein</fullName>
    </recommendedName>
</protein>
<proteinExistence type="predicted"/>
<dbReference type="GO" id="GO:0042834">
    <property type="term" value="F:peptidoglycan binding"/>
    <property type="evidence" value="ECO:0007669"/>
    <property type="project" value="InterPro"/>
</dbReference>
<evidence type="ECO:0000256" key="1">
    <source>
        <dbReference type="SAM" id="Phobius"/>
    </source>
</evidence>
<feature type="domain" description="SPOR" evidence="2">
    <location>
        <begin position="117"/>
        <end position="194"/>
    </location>
</feature>
<keyword evidence="1" id="KW-0472">Membrane</keyword>
<accession>A0A381PKC3</accession>
<feature type="transmembrane region" description="Helical" evidence="1">
    <location>
        <begin position="24"/>
        <end position="43"/>
    </location>
</feature>
<dbReference type="InterPro" id="IPR007730">
    <property type="entry name" value="SPOR-like_dom"/>
</dbReference>
<evidence type="ECO:0000313" key="3">
    <source>
        <dbReference type="EMBL" id="SUZ66627.1"/>
    </source>
</evidence>
<evidence type="ECO:0000259" key="2">
    <source>
        <dbReference type="PROSITE" id="PS51724"/>
    </source>
</evidence>
<keyword evidence="1" id="KW-0812">Transmembrane</keyword>
<keyword evidence="1" id="KW-1133">Transmembrane helix</keyword>
<dbReference type="PROSITE" id="PS51724">
    <property type="entry name" value="SPOR"/>
    <property type="match status" value="1"/>
</dbReference>
<organism evidence="3">
    <name type="scientific">marine metagenome</name>
    <dbReference type="NCBI Taxonomy" id="408172"/>
    <lineage>
        <taxon>unclassified sequences</taxon>
        <taxon>metagenomes</taxon>
        <taxon>ecological metagenomes</taxon>
    </lineage>
</organism>
<sequence>MKENNDDFGLLNIDTNEYKIKKKINFFFLFIILFLSTGIFYYIKNNTHLFKNKNIVSKIDSIRTEKKNIDSTIIEFKLDSIIIAKNSDSIIVQNNNTIEIINNTTIQIESLQILTQDKLTGKYYIIAGSFSNYKLSLNKANMLLNLGYQPIIILPNKDNMHRVGVDLFDDIDAAKKSLENYSKKLNDKLWILKY</sequence>
<dbReference type="Gene3D" id="3.30.70.1070">
    <property type="entry name" value="Sporulation related repeat"/>
    <property type="match status" value="1"/>
</dbReference>
<name>A0A381PKC3_9ZZZZ</name>
<dbReference type="EMBL" id="UINC01000989">
    <property type="protein sequence ID" value="SUZ66627.1"/>
    <property type="molecule type" value="Genomic_DNA"/>
</dbReference>
<reference evidence="3" key="1">
    <citation type="submission" date="2018-05" db="EMBL/GenBank/DDBJ databases">
        <authorList>
            <person name="Lanie J.A."/>
            <person name="Ng W.-L."/>
            <person name="Kazmierczak K.M."/>
            <person name="Andrzejewski T.M."/>
            <person name="Davidsen T.M."/>
            <person name="Wayne K.J."/>
            <person name="Tettelin H."/>
            <person name="Glass J.I."/>
            <person name="Rusch D."/>
            <person name="Podicherti R."/>
            <person name="Tsui H.-C.T."/>
            <person name="Winkler M.E."/>
        </authorList>
    </citation>
    <scope>NUCLEOTIDE SEQUENCE</scope>
</reference>
<dbReference type="AlphaFoldDB" id="A0A381PKC3"/>
<dbReference type="InterPro" id="IPR036680">
    <property type="entry name" value="SPOR-like_sf"/>
</dbReference>
<dbReference type="SUPFAM" id="SSF110997">
    <property type="entry name" value="Sporulation related repeat"/>
    <property type="match status" value="1"/>
</dbReference>
<gene>
    <name evidence="3" type="ORF">METZ01_LOCUS19481</name>
</gene>